<dbReference type="KEGG" id="vna:PN96_05820"/>
<feature type="transmembrane region" description="Helical" evidence="9">
    <location>
        <begin position="57"/>
        <end position="80"/>
    </location>
</feature>
<evidence type="ECO:0000256" key="5">
    <source>
        <dbReference type="ARBA" id="ARBA00022692"/>
    </source>
</evidence>
<accession>A0AAN0Y2R3</accession>
<keyword evidence="4" id="KW-1003">Cell membrane</keyword>
<feature type="transmembrane region" description="Helical" evidence="9">
    <location>
        <begin position="197"/>
        <end position="217"/>
    </location>
</feature>
<feature type="transmembrane region" description="Helical" evidence="9">
    <location>
        <begin position="241"/>
        <end position="268"/>
    </location>
</feature>
<evidence type="ECO:0000256" key="8">
    <source>
        <dbReference type="ARBA" id="ARBA00030855"/>
    </source>
</evidence>
<dbReference type="NCBIfam" id="TIGR00797">
    <property type="entry name" value="matE"/>
    <property type="match status" value="1"/>
</dbReference>
<dbReference type="InterPro" id="IPR002528">
    <property type="entry name" value="MATE_fam"/>
</dbReference>
<comment type="subcellular location">
    <subcellularLocation>
        <location evidence="1">Cell inner membrane</location>
        <topology evidence="1">Multi-pass membrane protein</topology>
    </subcellularLocation>
</comment>
<dbReference type="GO" id="GO:0042910">
    <property type="term" value="F:xenobiotic transmembrane transporter activity"/>
    <property type="evidence" value="ECO:0007669"/>
    <property type="project" value="InterPro"/>
</dbReference>
<name>A0AAN0Y2R3_VIBNA</name>
<dbReference type="GO" id="GO:0005886">
    <property type="term" value="C:plasma membrane"/>
    <property type="evidence" value="ECO:0007669"/>
    <property type="project" value="UniProtKB-SubCell"/>
</dbReference>
<dbReference type="RefSeq" id="WP_020333272.1">
    <property type="nucleotide sequence ID" value="NZ_ATFJ01000004.1"/>
</dbReference>
<dbReference type="InterPro" id="IPR048279">
    <property type="entry name" value="MdtK-like"/>
</dbReference>
<dbReference type="PIRSF" id="PIRSF006603">
    <property type="entry name" value="DinF"/>
    <property type="match status" value="1"/>
</dbReference>
<gene>
    <name evidence="10" type="ORF">BA890_07525</name>
</gene>
<keyword evidence="3" id="KW-0813">Transport</keyword>
<dbReference type="CDD" id="cd13134">
    <property type="entry name" value="MATE_like_8"/>
    <property type="match status" value="1"/>
</dbReference>
<feature type="transmembrane region" description="Helical" evidence="9">
    <location>
        <begin position="321"/>
        <end position="340"/>
    </location>
</feature>
<keyword evidence="6 9" id="KW-1133">Transmembrane helix</keyword>
<feature type="transmembrane region" description="Helical" evidence="9">
    <location>
        <begin position="92"/>
        <end position="113"/>
    </location>
</feature>
<feature type="transmembrane region" description="Helical" evidence="9">
    <location>
        <begin position="133"/>
        <end position="154"/>
    </location>
</feature>
<evidence type="ECO:0000256" key="2">
    <source>
        <dbReference type="ARBA" id="ARBA00013489"/>
    </source>
</evidence>
<organism evidence="10 11">
    <name type="scientific">Vibrio natriegens NBRC 15636 = ATCC 14048 = DSM 759</name>
    <dbReference type="NCBI Taxonomy" id="1219067"/>
    <lineage>
        <taxon>Bacteria</taxon>
        <taxon>Pseudomonadati</taxon>
        <taxon>Pseudomonadota</taxon>
        <taxon>Gammaproteobacteria</taxon>
        <taxon>Vibrionales</taxon>
        <taxon>Vibrionaceae</taxon>
        <taxon>Vibrio</taxon>
    </lineage>
</organism>
<dbReference type="GeneID" id="70912301"/>
<feature type="transmembrane region" description="Helical" evidence="9">
    <location>
        <begin position="288"/>
        <end position="309"/>
    </location>
</feature>
<evidence type="ECO:0000313" key="11">
    <source>
        <dbReference type="Proteomes" id="UP000092741"/>
    </source>
</evidence>
<dbReference type="PANTHER" id="PTHR42925">
    <property type="entry name" value="MULTIDRUG AND TOXIN EFFLUX PROTEIN MATE FAMILY"/>
    <property type="match status" value="1"/>
</dbReference>
<dbReference type="AlphaFoldDB" id="A0AAN0Y2R3"/>
<evidence type="ECO:0000256" key="3">
    <source>
        <dbReference type="ARBA" id="ARBA00022448"/>
    </source>
</evidence>
<keyword evidence="5 9" id="KW-0812">Transmembrane</keyword>
<keyword evidence="7 9" id="KW-0472">Membrane</keyword>
<feature type="transmembrane region" description="Helical" evidence="9">
    <location>
        <begin position="396"/>
        <end position="418"/>
    </location>
</feature>
<proteinExistence type="predicted"/>
<evidence type="ECO:0000256" key="6">
    <source>
        <dbReference type="ARBA" id="ARBA00022989"/>
    </source>
</evidence>
<dbReference type="PANTHER" id="PTHR42925:SF2">
    <property type="entry name" value="NA+ DRIVEN MULTIDRUG EFFLUX PUMP"/>
    <property type="match status" value="1"/>
</dbReference>
<evidence type="ECO:0000256" key="1">
    <source>
        <dbReference type="ARBA" id="ARBA00004429"/>
    </source>
</evidence>
<dbReference type="EMBL" id="CP016345">
    <property type="protein sequence ID" value="ANQ12618.1"/>
    <property type="molecule type" value="Genomic_DNA"/>
</dbReference>
<protein>
    <recommendedName>
        <fullName evidence="2">Multidrug resistance protein NorM</fullName>
    </recommendedName>
    <alternativeName>
        <fullName evidence="8">Na(+)/drug antiporter</fullName>
    </alternativeName>
</protein>
<keyword evidence="11" id="KW-1185">Reference proteome</keyword>
<feature type="transmembrane region" description="Helical" evidence="9">
    <location>
        <begin position="360"/>
        <end position="384"/>
    </location>
</feature>
<dbReference type="InterPro" id="IPR047135">
    <property type="entry name" value="YsiQ"/>
</dbReference>
<sequence>MRSKSLYDSTFFPRLFSIALPFALQLLLYAVLGLVDIMMVGQLGETEVAAVGLSNRIFYFNLVLILGITGGVNVLAAQYYGSGDEAGIRRCVVQAVMAATLISLPFIALYSIHPRLFLHLASEDAPLVLLSAEYMQITGVSLFFTCLVVPIEAALRATGDSKTPTIISLISVALNIALNWLLIFGNLGFPELGVAGSAWGTTIARLLQTVCIVGLIWRKKQWLMPTQNDVENALSRKNIRLFAAIAIPVMLHDGGWALGTLVYAFIYGQMGVEALAIMSLLSPLENCLYAFFLGFALACSTMLGHELGANRYHQAWSQSKVFLWLGTGVAVLVGIVLYLLREEIVPLFGKLNEQTLTNAIYVLAVLASALCIKVFNTVAVIGVLRSGGDIKFAALFNLFCMWCIGIPLVYLSALQWLWPLYLVYLISMTEEVVKAGLAIYRVLQRKWLNNLISEDRKELSEPEPSKQTVTSN</sequence>
<feature type="transmembrane region" description="Helical" evidence="9">
    <location>
        <begin position="424"/>
        <end position="443"/>
    </location>
</feature>
<reference evidence="10 11" key="1">
    <citation type="submission" date="2016-07" db="EMBL/GenBank/DDBJ databases">
        <title>Developing Vibrio natriegens as a novel, fast-growing host for biotechnology.</title>
        <authorList>
            <person name="Weinstock M.T."/>
            <person name="Hesek E.D."/>
            <person name="Wilson C.M."/>
            <person name="Gibson D.G."/>
        </authorList>
    </citation>
    <scope>NUCLEOTIDE SEQUENCE [LARGE SCALE GENOMIC DNA]</scope>
    <source>
        <strain evidence="10 11">ATCC 14048</strain>
    </source>
</reference>
<feature type="transmembrane region" description="Helical" evidence="9">
    <location>
        <begin position="166"/>
        <end position="185"/>
    </location>
</feature>
<dbReference type="GO" id="GO:0015297">
    <property type="term" value="F:antiporter activity"/>
    <property type="evidence" value="ECO:0007669"/>
    <property type="project" value="InterPro"/>
</dbReference>
<dbReference type="Pfam" id="PF01554">
    <property type="entry name" value="MatE"/>
    <property type="match status" value="2"/>
</dbReference>
<evidence type="ECO:0000256" key="4">
    <source>
        <dbReference type="ARBA" id="ARBA00022475"/>
    </source>
</evidence>
<dbReference type="Proteomes" id="UP000092741">
    <property type="component" value="Chromosome 1"/>
</dbReference>
<evidence type="ECO:0000256" key="9">
    <source>
        <dbReference type="SAM" id="Phobius"/>
    </source>
</evidence>
<evidence type="ECO:0000256" key="7">
    <source>
        <dbReference type="ARBA" id="ARBA00023136"/>
    </source>
</evidence>
<evidence type="ECO:0000313" key="10">
    <source>
        <dbReference type="EMBL" id="ANQ12618.1"/>
    </source>
</evidence>